<evidence type="ECO:0000256" key="1">
    <source>
        <dbReference type="SAM" id="Phobius"/>
    </source>
</evidence>
<feature type="transmembrane region" description="Helical" evidence="1">
    <location>
        <begin position="278"/>
        <end position="301"/>
    </location>
</feature>
<dbReference type="EMBL" id="BPLQ01011198">
    <property type="protein sequence ID" value="GIY56389.1"/>
    <property type="molecule type" value="Genomic_DNA"/>
</dbReference>
<dbReference type="AlphaFoldDB" id="A0AAV4UFC7"/>
<organism evidence="2 3">
    <name type="scientific">Caerostris darwini</name>
    <dbReference type="NCBI Taxonomy" id="1538125"/>
    <lineage>
        <taxon>Eukaryota</taxon>
        <taxon>Metazoa</taxon>
        <taxon>Ecdysozoa</taxon>
        <taxon>Arthropoda</taxon>
        <taxon>Chelicerata</taxon>
        <taxon>Arachnida</taxon>
        <taxon>Araneae</taxon>
        <taxon>Araneomorphae</taxon>
        <taxon>Entelegynae</taxon>
        <taxon>Araneoidea</taxon>
        <taxon>Araneidae</taxon>
        <taxon>Caerostris</taxon>
    </lineage>
</organism>
<keyword evidence="1" id="KW-1133">Transmembrane helix</keyword>
<comment type="caution">
    <text evidence="2">The sequence shown here is derived from an EMBL/GenBank/DDBJ whole genome shotgun (WGS) entry which is preliminary data.</text>
</comment>
<evidence type="ECO:0000313" key="2">
    <source>
        <dbReference type="EMBL" id="GIY56389.1"/>
    </source>
</evidence>
<name>A0AAV4UFC7_9ARAC</name>
<evidence type="ECO:0000313" key="3">
    <source>
        <dbReference type="Proteomes" id="UP001054837"/>
    </source>
</evidence>
<keyword evidence="1" id="KW-0812">Transmembrane</keyword>
<feature type="transmembrane region" description="Helical" evidence="1">
    <location>
        <begin position="242"/>
        <end position="266"/>
    </location>
</feature>
<gene>
    <name evidence="2" type="ORF">CDAR_62411</name>
</gene>
<keyword evidence="3" id="KW-1185">Reference proteome</keyword>
<accession>A0AAV4UFC7</accession>
<sequence length="311" mass="35543">MVPVDERLGKHGPLCLCPVSRGKEERSLSLDTPPAFREALQHPLSLLHSTSHKNTHEKEHLSHTPRPTGSVKITTFCKLKSATVQLHFIYFPHECHFSSSIIIHESELRATEVSFMLLVQITPGYQCIENTTYQRALQNGRVSKQKQNSKTSNMGRHATRLPYITERERRRKYTSFFEQSREIDGTEKKNSPFALKRDKGKKSKSAHKGIIHNANSVVRYRLPGVSPDEVALDQPRRGRAPFVALLFLPPFLVSSVIVSDVIIGGIMRPLVSFRKNRISYIEFLDLALLQLLPNLLFPFLFPPFFKDLEYN</sequence>
<proteinExistence type="predicted"/>
<dbReference type="Proteomes" id="UP001054837">
    <property type="component" value="Unassembled WGS sequence"/>
</dbReference>
<reference evidence="2 3" key="1">
    <citation type="submission" date="2021-06" db="EMBL/GenBank/DDBJ databases">
        <title>Caerostris darwini draft genome.</title>
        <authorList>
            <person name="Kono N."/>
            <person name="Arakawa K."/>
        </authorList>
    </citation>
    <scope>NUCLEOTIDE SEQUENCE [LARGE SCALE GENOMIC DNA]</scope>
</reference>
<protein>
    <submittedName>
        <fullName evidence="2">Uncharacterized protein</fullName>
    </submittedName>
</protein>
<keyword evidence="1" id="KW-0472">Membrane</keyword>